<dbReference type="InterPro" id="IPR013105">
    <property type="entry name" value="TPR_2"/>
</dbReference>
<protein>
    <recommendedName>
        <fullName evidence="5">STI1 domain-containing protein</fullName>
    </recommendedName>
</protein>
<reference evidence="6 7" key="1">
    <citation type="submission" date="2021-02" db="EMBL/GenBank/DDBJ databases">
        <title>Variation within the Batrachochytrium salamandrivorans European outbreak.</title>
        <authorList>
            <person name="Kelly M."/>
            <person name="Pasmans F."/>
            <person name="Shea T.P."/>
            <person name="Munoz J.F."/>
            <person name="Carranza S."/>
            <person name="Cuomo C.A."/>
            <person name="Martel A."/>
        </authorList>
    </citation>
    <scope>NUCLEOTIDE SEQUENCE [LARGE SCALE GENOMIC DNA]</scope>
    <source>
        <strain evidence="6 7">AMFP18/2</strain>
    </source>
</reference>
<comment type="caution">
    <text evidence="6">The sequence shown here is derived from an EMBL/GenBank/DDBJ whole genome shotgun (WGS) entry which is preliminary data.</text>
</comment>
<evidence type="ECO:0000259" key="5">
    <source>
        <dbReference type="SMART" id="SM00727"/>
    </source>
</evidence>
<evidence type="ECO:0000256" key="4">
    <source>
        <dbReference type="PROSITE-ProRule" id="PRU00339"/>
    </source>
</evidence>
<dbReference type="Pfam" id="PF17830">
    <property type="entry name" value="STI1-HOP_DP"/>
    <property type="match status" value="1"/>
</dbReference>
<dbReference type="Gene3D" id="1.20.5.420">
    <property type="entry name" value="Immunoglobulin FC, subunit C"/>
    <property type="match status" value="1"/>
</dbReference>
<dbReference type="Proteomes" id="UP001648503">
    <property type="component" value="Unassembled WGS sequence"/>
</dbReference>
<evidence type="ECO:0000256" key="1">
    <source>
        <dbReference type="ARBA" id="ARBA00008175"/>
    </source>
</evidence>
<proteinExistence type="inferred from homology"/>
<dbReference type="InterPro" id="IPR047150">
    <property type="entry name" value="SGT"/>
</dbReference>
<keyword evidence="2" id="KW-0677">Repeat</keyword>
<dbReference type="InterPro" id="IPR019734">
    <property type="entry name" value="TPR_rpt"/>
</dbReference>
<dbReference type="Gene3D" id="1.25.40.10">
    <property type="entry name" value="Tetratricopeptide repeat domain"/>
    <property type="match status" value="1"/>
</dbReference>
<name>A0ABQ8EX83_9FUNG</name>
<accession>A0ABQ8EX83</accession>
<dbReference type="SUPFAM" id="SSF48452">
    <property type="entry name" value="TPR-like"/>
    <property type="match status" value="1"/>
</dbReference>
<dbReference type="InterPro" id="IPR011990">
    <property type="entry name" value="TPR-like_helical_dom_sf"/>
</dbReference>
<evidence type="ECO:0000313" key="6">
    <source>
        <dbReference type="EMBL" id="KAH6588064.1"/>
    </source>
</evidence>
<dbReference type="Pfam" id="PF16546">
    <property type="entry name" value="SGTA_dimer"/>
    <property type="match status" value="1"/>
</dbReference>
<dbReference type="Gene3D" id="1.10.260.100">
    <property type="match status" value="1"/>
</dbReference>
<dbReference type="EMBL" id="JAFCIX010000545">
    <property type="protein sequence ID" value="KAH6588064.1"/>
    <property type="molecule type" value="Genomic_DNA"/>
</dbReference>
<comment type="similarity">
    <text evidence="1">Belongs to the SGT family.</text>
</comment>
<dbReference type="InterPro" id="IPR032374">
    <property type="entry name" value="SGTA_dimer"/>
</dbReference>
<keyword evidence="3 4" id="KW-0802">TPR repeat</keyword>
<dbReference type="PANTHER" id="PTHR45831">
    <property type="entry name" value="LD24721P"/>
    <property type="match status" value="1"/>
</dbReference>
<sequence>MYSSDQKLAFAICEYLQQCTKNGTIKSDDVEGIEVATQCIAEAFGIDGEDGMQSEGQSSKPANLLSIFNVFLSTQKKLVEGNTDAPAGPSPTDVQNKAQAELCKAEGNKMMAAKQFLPAIEKYTEAITLDSTNPVYYANRAAAHSQNGNHESAAADARLSISTDPSYSKGFSRLGHALFCLGKYPEAISAYEDGLKIEPGNASMQQALKTASSKLEASVSTRGASSAGDAAQSGMPDLSSLGGLGGMDFASMMSNPNFMSMAAKMMNNPQIAEMMKNPEMAKMAQNMMSDPSALSGLLNNPEIASMAEKFGKK</sequence>
<dbReference type="InterPro" id="IPR006636">
    <property type="entry name" value="STI1_HS-bd"/>
</dbReference>
<dbReference type="SMART" id="SM00727">
    <property type="entry name" value="STI1"/>
    <property type="match status" value="1"/>
</dbReference>
<dbReference type="SMART" id="SM00028">
    <property type="entry name" value="TPR"/>
    <property type="match status" value="3"/>
</dbReference>
<dbReference type="Pfam" id="PF07719">
    <property type="entry name" value="TPR_2"/>
    <property type="match status" value="1"/>
</dbReference>
<feature type="domain" description="STI1" evidence="5">
    <location>
        <begin position="268"/>
        <end position="307"/>
    </location>
</feature>
<dbReference type="PROSITE" id="PS50005">
    <property type="entry name" value="TPR"/>
    <property type="match status" value="1"/>
</dbReference>
<dbReference type="PANTHER" id="PTHR45831:SF2">
    <property type="entry name" value="LD24721P"/>
    <property type="match status" value="1"/>
</dbReference>
<dbReference type="InterPro" id="IPR041243">
    <property type="entry name" value="STI1/HOP_DP"/>
</dbReference>
<evidence type="ECO:0000256" key="2">
    <source>
        <dbReference type="ARBA" id="ARBA00022737"/>
    </source>
</evidence>
<gene>
    <name evidence="6" type="ORF">BASA50_010927</name>
</gene>
<organism evidence="6 7">
    <name type="scientific">Batrachochytrium salamandrivorans</name>
    <dbReference type="NCBI Taxonomy" id="1357716"/>
    <lineage>
        <taxon>Eukaryota</taxon>
        <taxon>Fungi</taxon>
        <taxon>Fungi incertae sedis</taxon>
        <taxon>Chytridiomycota</taxon>
        <taxon>Chytridiomycota incertae sedis</taxon>
        <taxon>Chytridiomycetes</taxon>
        <taxon>Rhizophydiales</taxon>
        <taxon>Rhizophydiales incertae sedis</taxon>
        <taxon>Batrachochytrium</taxon>
    </lineage>
</organism>
<keyword evidence="7" id="KW-1185">Reference proteome</keyword>
<evidence type="ECO:0000313" key="7">
    <source>
        <dbReference type="Proteomes" id="UP001648503"/>
    </source>
</evidence>
<feature type="repeat" description="TPR" evidence="4">
    <location>
        <begin position="168"/>
        <end position="201"/>
    </location>
</feature>
<evidence type="ECO:0000256" key="3">
    <source>
        <dbReference type="ARBA" id="ARBA00022803"/>
    </source>
</evidence>